<gene>
    <name evidence="3" type="ORF">BpHYR1_004449</name>
</gene>
<evidence type="ECO:0000313" key="3">
    <source>
        <dbReference type="EMBL" id="RMZ94776.1"/>
    </source>
</evidence>
<dbReference type="OrthoDB" id="66533at2759"/>
<feature type="non-terminal residue" evidence="3">
    <location>
        <position position="1"/>
    </location>
</feature>
<evidence type="ECO:0000313" key="4">
    <source>
        <dbReference type="Proteomes" id="UP000276133"/>
    </source>
</evidence>
<dbReference type="PANTHER" id="PTHR13366">
    <property type="entry name" value="MALARIA ANTIGEN-RELATED"/>
    <property type="match status" value="1"/>
</dbReference>
<dbReference type="PANTHER" id="PTHR13366:SF0">
    <property type="entry name" value="HEAT REPEAT-CONTAINING PROTEIN 6"/>
    <property type="match status" value="1"/>
</dbReference>
<dbReference type="InterPro" id="IPR052107">
    <property type="entry name" value="HEAT6"/>
</dbReference>
<dbReference type="Proteomes" id="UP000276133">
    <property type="component" value="Unassembled WGS sequence"/>
</dbReference>
<reference evidence="3 4" key="1">
    <citation type="journal article" date="2018" name="Sci. Rep.">
        <title>Genomic signatures of local adaptation to the degree of environmental predictability in rotifers.</title>
        <authorList>
            <person name="Franch-Gras L."/>
            <person name="Hahn C."/>
            <person name="Garcia-Roger E.M."/>
            <person name="Carmona M.J."/>
            <person name="Serra M."/>
            <person name="Gomez A."/>
        </authorList>
    </citation>
    <scope>NUCLEOTIDE SEQUENCE [LARGE SCALE GENOMIC DNA]</scope>
    <source>
        <strain evidence="3">HYR1</strain>
    </source>
</reference>
<dbReference type="SUPFAM" id="SSF48371">
    <property type="entry name" value="ARM repeat"/>
    <property type="match status" value="1"/>
</dbReference>
<accession>A0A3M7P6Q8</accession>
<dbReference type="InterPro" id="IPR016024">
    <property type="entry name" value="ARM-type_fold"/>
</dbReference>
<dbReference type="STRING" id="10195.A0A3M7P6Q8"/>
<name>A0A3M7P6Q8_BRAPC</name>
<evidence type="ECO:0000256" key="1">
    <source>
        <dbReference type="ARBA" id="ARBA00015263"/>
    </source>
</evidence>
<dbReference type="EMBL" id="REGN01012810">
    <property type="protein sequence ID" value="RMZ94776.1"/>
    <property type="molecule type" value="Genomic_DNA"/>
</dbReference>
<dbReference type="Pfam" id="PF13251">
    <property type="entry name" value="DUF4042"/>
    <property type="match status" value="1"/>
</dbReference>
<dbReference type="InterPro" id="IPR025283">
    <property type="entry name" value="DUF4042"/>
</dbReference>
<dbReference type="Gene3D" id="1.25.10.10">
    <property type="entry name" value="Leucine-rich Repeat Variant"/>
    <property type="match status" value="1"/>
</dbReference>
<keyword evidence="4" id="KW-1185">Reference proteome</keyword>
<organism evidence="3 4">
    <name type="scientific">Brachionus plicatilis</name>
    <name type="common">Marine rotifer</name>
    <name type="synonym">Brachionus muelleri</name>
    <dbReference type="NCBI Taxonomy" id="10195"/>
    <lineage>
        <taxon>Eukaryota</taxon>
        <taxon>Metazoa</taxon>
        <taxon>Spiralia</taxon>
        <taxon>Gnathifera</taxon>
        <taxon>Rotifera</taxon>
        <taxon>Eurotatoria</taxon>
        <taxon>Monogononta</taxon>
        <taxon>Pseudotrocha</taxon>
        <taxon>Ploima</taxon>
        <taxon>Brachionidae</taxon>
        <taxon>Brachionus</taxon>
    </lineage>
</organism>
<sequence>KLDKRTIVSYWKSFLESSNNNLFYSVKNDPSPKVRLLAATSLALYLEYVRSFFTIAAADDLSSNLSFQSIQSHQSFLPISYTVSAIVRQLHKDIFICLNREAFQLNQVHLLKCLQQLIKATPYQKLKPGLLYKLILSLNVLLDTKNTLVIQSTQTRDKINVLQEIINCLNTILTNYSQMAEVHLALASPLKNINTFMNQNSVLSSTCSSIMEEEDLSDKFEKFTNLKVPNLNQTRVKYFYESNTASGQMTPNCNQLCDLSFQESYSNSKSWLVDFCIQNSMASRLISVSCLDLLAIIAQHYFDLLKKDLFFEDVCKLILENLNSNSATECLNLNQVILKTIKFTEEFCRCLATNELRQMNSIDLNDCCKLWSSLLNSKLLSEHLVDEQRYLISSSACDCLASIGAPIFELLPYQKRIFCLTNLLHLTKSQSNLIRAASVRALGVYVTFASLKEDQNFLTDLSLCLLNLISNDSNNLVRQKTAWSMSNLSEVLIENVERVGNVFIEEFNLGIWYQLLDSATTACHQESEKLKSYLVRTLGNLINYASSTDTDILCTQLNLEKVEKSIGRAIETLCLCKNVKMLKVKWNLSHAIGIAMKRINACIALMSINTGDVNIIRNNANESIYLRIWYGLIEGFSKLKNDSIDATNEIQHKNTLTHQ</sequence>
<dbReference type="AlphaFoldDB" id="A0A3M7P6Q8"/>
<proteinExistence type="predicted"/>
<feature type="domain" description="DUF4042" evidence="2">
    <location>
        <begin position="2"/>
        <end position="149"/>
    </location>
</feature>
<comment type="caution">
    <text evidence="3">The sequence shown here is derived from an EMBL/GenBank/DDBJ whole genome shotgun (WGS) entry which is preliminary data.</text>
</comment>
<dbReference type="InterPro" id="IPR011989">
    <property type="entry name" value="ARM-like"/>
</dbReference>
<protein>
    <recommendedName>
        <fullName evidence="1">HEAT repeat-containing protein 6</fullName>
    </recommendedName>
</protein>
<feature type="non-terminal residue" evidence="3">
    <location>
        <position position="659"/>
    </location>
</feature>
<evidence type="ECO:0000259" key="2">
    <source>
        <dbReference type="Pfam" id="PF13251"/>
    </source>
</evidence>